<feature type="transmembrane region" description="Helical" evidence="1">
    <location>
        <begin position="34"/>
        <end position="51"/>
    </location>
</feature>
<keyword evidence="1" id="KW-0472">Membrane</keyword>
<dbReference type="AlphaFoldDB" id="A0A6C0KS96"/>
<reference evidence="3" key="1">
    <citation type="journal article" date="2020" name="Nature">
        <title>Giant virus diversity and host interactions through global metagenomics.</title>
        <authorList>
            <person name="Schulz F."/>
            <person name="Roux S."/>
            <person name="Paez-Espino D."/>
            <person name="Jungbluth S."/>
            <person name="Walsh D.A."/>
            <person name="Denef V.J."/>
            <person name="McMahon K.D."/>
            <person name="Konstantinidis K.T."/>
            <person name="Eloe-Fadrosh E.A."/>
            <person name="Kyrpides N.C."/>
            <person name="Woyke T."/>
        </authorList>
    </citation>
    <scope>NUCLEOTIDE SEQUENCE</scope>
    <source>
        <strain evidence="3">GVMAG-S-3300013094-100</strain>
    </source>
</reference>
<organism evidence="3">
    <name type="scientific">viral metagenome</name>
    <dbReference type="NCBI Taxonomy" id="1070528"/>
    <lineage>
        <taxon>unclassified sequences</taxon>
        <taxon>metagenomes</taxon>
        <taxon>organismal metagenomes</taxon>
    </lineage>
</organism>
<dbReference type="EMBL" id="MN740975">
    <property type="protein sequence ID" value="QHU20842.1"/>
    <property type="molecule type" value="Genomic_DNA"/>
</dbReference>
<feature type="transmembrane region" description="Helical" evidence="1">
    <location>
        <begin position="57"/>
        <end position="74"/>
    </location>
</feature>
<name>A0A6C0KS96_9ZZZZ</name>
<keyword evidence="1" id="KW-1133">Transmembrane helix</keyword>
<feature type="domain" description="Minor capsid protein P9 transmembrane helices" evidence="2">
    <location>
        <begin position="5"/>
        <end position="72"/>
    </location>
</feature>
<protein>
    <recommendedName>
        <fullName evidence="2">Minor capsid protein P9 transmembrane helices domain-containing protein</fullName>
    </recommendedName>
</protein>
<dbReference type="InterPro" id="IPR043915">
    <property type="entry name" value="P9_TM"/>
</dbReference>
<keyword evidence="1" id="KW-0812">Transmembrane</keyword>
<dbReference type="Pfam" id="PF19066">
    <property type="entry name" value="P9_TM"/>
    <property type="match status" value="1"/>
</dbReference>
<evidence type="ECO:0000256" key="1">
    <source>
        <dbReference type="SAM" id="Phobius"/>
    </source>
</evidence>
<proteinExistence type="predicted"/>
<accession>A0A6C0KS96</accession>
<sequence>MYEKIWFDDLQNFITYDNYYVILPLQQMSIAEKINAIVRFFVYLGIFLTLLKNDYRYLFFGIIAGLLSIFLYNYEVKQKIESEKFLEKKQLDIVDNKVCSRSTVDNPFMNSSIADISLNPEHPQACNIDNNGIKNVIKKNYDRRMFKDVSDIYDKLASQRQFYTMPVTTIPGDQKSFAEWCYGNPATCKDGNGEACYRNQYVVRTH</sequence>
<evidence type="ECO:0000259" key="2">
    <source>
        <dbReference type="Pfam" id="PF19066"/>
    </source>
</evidence>
<evidence type="ECO:0000313" key="3">
    <source>
        <dbReference type="EMBL" id="QHU20842.1"/>
    </source>
</evidence>